<dbReference type="Proteomes" id="UP000199675">
    <property type="component" value="Unassembled WGS sequence"/>
</dbReference>
<gene>
    <name evidence="2" type="ORF">SAMN04487960_109172</name>
</gene>
<dbReference type="EMBL" id="FNNE01000009">
    <property type="protein sequence ID" value="SDX45719.1"/>
    <property type="molecule type" value="Genomic_DNA"/>
</dbReference>
<proteinExistence type="predicted"/>
<dbReference type="OrthoDB" id="9796486at2"/>
<dbReference type="Gene3D" id="2.30.110.10">
    <property type="entry name" value="Electron Transport, Fmn-binding Protein, Chain A"/>
    <property type="match status" value="1"/>
</dbReference>
<protein>
    <recommendedName>
        <fullName evidence="1">Pyridoxamine 5'-phosphate oxidase N-terminal domain-containing protein</fullName>
    </recommendedName>
</protein>
<dbReference type="InterPro" id="IPR012349">
    <property type="entry name" value="Split_barrel_FMN-bd"/>
</dbReference>
<reference evidence="2 3" key="1">
    <citation type="submission" date="2016-10" db="EMBL/GenBank/DDBJ databases">
        <authorList>
            <person name="de Groot N.N."/>
        </authorList>
    </citation>
    <scope>NUCLEOTIDE SEQUENCE [LARGE SCALE GENOMIC DNA]</scope>
    <source>
        <strain evidence="2 3">CGMCC 1.7059</strain>
    </source>
</reference>
<accession>A0A1H3BWY5</accession>
<evidence type="ECO:0000313" key="3">
    <source>
        <dbReference type="Proteomes" id="UP000199675"/>
    </source>
</evidence>
<dbReference type="STRING" id="488533.SAMN04487960_109172"/>
<dbReference type="InterPro" id="IPR011576">
    <property type="entry name" value="Pyridox_Oxase_N"/>
</dbReference>
<organism evidence="2 3">
    <name type="scientific">Marinobacter mobilis</name>
    <dbReference type="NCBI Taxonomy" id="488533"/>
    <lineage>
        <taxon>Bacteria</taxon>
        <taxon>Pseudomonadati</taxon>
        <taxon>Pseudomonadota</taxon>
        <taxon>Gammaproteobacteria</taxon>
        <taxon>Pseudomonadales</taxon>
        <taxon>Marinobacteraceae</taxon>
        <taxon>Marinobacter</taxon>
    </lineage>
</organism>
<dbReference type="PANTHER" id="PTHR42815:SF2">
    <property type="entry name" value="FAD-BINDING, PUTATIVE (AFU_ORTHOLOGUE AFUA_6G07600)-RELATED"/>
    <property type="match status" value="1"/>
</dbReference>
<evidence type="ECO:0000259" key="1">
    <source>
        <dbReference type="Pfam" id="PF01243"/>
    </source>
</evidence>
<sequence length="333" mass="36367">MKLTSIDQVQKIVGKLPAPRDLKVIDHIDAHGVRWLRYSTFAFLAFGNAGGIQLTAAGGEQGFASISDSGNLRIPVAALDDDCVITHDVSFGALFMVSGMEETLRVNGKVSGIADGWLTVDVQECYLHCAKAFRRSNFWSPQSIGPSLTEISDFIKQSMFLALATINSSGQADVSPKGDPENFLMREEDGIICFADRPGNRRIDSFRNIIEQPEVSIIALVPGCHGLLELRGTAELCTDEHLLQQFEIQGKTPKLITKITPASMRIRSSLAISNSALWPAKTKPKDLVPSDIFKAHVKSSKERSLAAKVARAAVSLPGAMEKGLEFDYKNNMY</sequence>
<dbReference type="RefSeq" id="WP_091816279.1">
    <property type="nucleotide sequence ID" value="NZ_FNNE01000009.1"/>
</dbReference>
<feature type="domain" description="Pyridoxamine 5'-phosphate oxidase N-terminal" evidence="1">
    <location>
        <begin position="150"/>
        <end position="264"/>
    </location>
</feature>
<evidence type="ECO:0000313" key="2">
    <source>
        <dbReference type="EMBL" id="SDX45719.1"/>
    </source>
</evidence>
<dbReference type="Pfam" id="PF01243">
    <property type="entry name" value="PNPOx_N"/>
    <property type="match status" value="1"/>
</dbReference>
<dbReference type="SUPFAM" id="SSF50475">
    <property type="entry name" value="FMN-binding split barrel"/>
    <property type="match status" value="1"/>
</dbReference>
<dbReference type="AlphaFoldDB" id="A0A1H3BWY5"/>
<dbReference type="PANTHER" id="PTHR42815">
    <property type="entry name" value="FAD-BINDING, PUTATIVE (AFU_ORTHOLOGUE AFUA_6G07600)-RELATED"/>
    <property type="match status" value="1"/>
</dbReference>
<keyword evidence="3" id="KW-1185">Reference proteome</keyword>
<name>A0A1H3BWY5_9GAMM</name>